<evidence type="ECO:0000313" key="2">
    <source>
        <dbReference type="Proteomes" id="UP001215598"/>
    </source>
</evidence>
<dbReference type="EMBL" id="JARKIB010000256">
    <property type="protein sequence ID" value="KAJ7719120.1"/>
    <property type="molecule type" value="Genomic_DNA"/>
</dbReference>
<proteinExistence type="predicted"/>
<keyword evidence="2" id="KW-1185">Reference proteome</keyword>
<evidence type="ECO:0000313" key="1">
    <source>
        <dbReference type="EMBL" id="KAJ7719120.1"/>
    </source>
</evidence>
<comment type="caution">
    <text evidence="1">The sequence shown here is derived from an EMBL/GenBank/DDBJ whole genome shotgun (WGS) entry which is preliminary data.</text>
</comment>
<dbReference type="Proteomes" id="UP001215598">
    <property type="component" value="Unassembled WGS sequence"/>
</dbReference>
<sequence>MLRILDLVHATPTRLSNCIQFLRNSPRLETATFNIGYVLARDIPVQSVLTHSSLRHFSLSRTAGELLSLLCLPALSSVSLGGVATSVPLVTAFLARSSNSLRTFTYAQNHRDGLSVEWFRIVADLTAVHLKGVRADSQREFVLTLHRVRHDDFLPHLLSLELAGPRHVVDGAAIAALSSRYPEKEPIGWSRLNSLRVVCSDRGASMPWKDIGEVDWDSLVSLGNRGMEIHIGTGEENYLWEEHRVE</sequence>
<protein>
    <submittedName>
        <fullName evidence="1">Uncharacterized protein</fullName>
    </submittedName>
</protein>
<name>A0AAD7HF42_9AGAR</name>
<organism evidence="1 2">
    <name type="scientific">Mycena metata</name>
    <dbReference type="NCBI Taxonomy" id="1033252"/>
    <lineage>
        <taxon>Eukaryota</taxon>
        <taxon>Fungi</taxon>
        <taxon>Dikarya</taxon>
        <taxon>Basidiomycota</taxon>
        <taxon>Agaricomycotina</taxon>
        <taxon>Agaricomycetes</taxon>
        <taxon>Agaricomycetidae</taxon>
        <taxon>Agaricales</taxon>
        <taxon>Marasmiineae</taxon>
        <taxon>Mycenaceae</taxon>
        <taxon>Mycena</taxon>
    </lineage>
</organism>
<reference evidence="1" key="1">
    <citation type="submission" date="2023-03" db="EMBL/GenBank/DDBJ databases">
        <title>Massive genome expansion in bonnet fungi (Mycena s.s.) driven by repeated elements and novel gene families across ecological guilds.</title>
        <authorList>
            <consortium name="Lawrence Berkeley National Laboratory"/>
            <person name="Harder C.B."/>
            <person name="Miyauchi S."/>
            <person name="Viragh M."/>
            <person name="Kuo A."/>
            <person name="Thoen E."/>
            <person name="Andreopoulos B."/>
            <person name="Lu D."/>
            <person name="Skrede I."/>
            <person name="Drula E."/>
            <person name="Henrissat B."/>
            <person name="Morin E."/>
            <person name="Kohler A."/>
            <person name="Barry K."/>
            <person name="LaButti K."/>
            <person name="Morin E."/>
            <person name="Salamov A."/>
            <person name="Lipzen A."/>
            <person name="Mereny Z."/>
            <person name="Hegedus B."/>
            <person name="Baldrian P."/>
            <person name="Stursova M."/>
            <person name="Weitz H."/>
            <person name="Taylor A."/>
            <person name="Grigoriev I.V."/>
            <person name="Nagy L.G."/>
            <person name="Martin F."/>
            <person name="Kauserud H."/>
        </authorList>
    </citation>
    <scope>NUCLEOTIDE SEQUENCE</scope>
    <source>
        <strain evidence="1">CBHHK182m</strain>
    </source>
</reference>
<dbReference type="AlphaFoldDB" id="A0AAD7HF42"/>
<accession>A0AAD7HF42</accession>
<gene>
    <name evidence="1" type="ORF">B0H16DRAFT_1607403</name>
</gene>